<dbReference type="InterPro" id="IPR036259">
    <property type="entry name" value="MFS_trans_sf"/>
</dbReference>
<proteinExistence type="predicted"/>
<feature type="transmembrane region" description="Helical" evidence="6">
    <location>
        <begin position="70"/>
        <end position="93"/>
    </location>
</feature>
<dbReference type="AlphaFoldDB" id="A0A7D6ZGG4"/>
<evidence type="ECO:0000256" key="2">
    <source>
        <dbReference type="ARBA" id="ARBA00022475"/>
    </source>
</evidence>
<feature type="transmembrane region" description="Helical" evidence="6">
    <location>
        <begin position="131"/>
        <end position="152"/>
    </location>
</feature>
<dbReference type="Proteomes" id="UP000515512">
    <property type="component" value="Chromosome"/>
</dbReference>
<dbReference type="SUPFAM" id="SSF103473">
    <property type="entry name" value="MFS general substrate transporter"/>
    <property type="match status" value="1"/>
</dbReference>
<keyword evidence="2" id="KW-1003">Cell membrane</keyword>
<dbReference type="CDD" id="cd17324">
    <property type="entry name" value="MFS_NepI_like"/>
    <property type="match status" value="1"/>
</dbReference>
<keyword evidence="3 6" id="KW-0812">Transmembrane</keyword>
<evidence type="ECO:0000256" key="1">
    <source>
        <dbReference type="ARBA" id="ARBA00004651"/>
    </source>
</evidence>
<sequence length="397" mass="40357">MNFRLIPLALGTFAIGVDAFVTAGLVGPVADDLHVSTSAAGQLVTVFAVSYALCSPVLAALTARFSRKQVLVSALTLFILGNVVTALAGSFALVLASRVLAAAGAALYTPNAAAVGGAITPPQRRGRAIAVVTGGLTMASAIGVPLGSWIGGALSWRATLWMVAALGLVALATVARTVPDVRLPAPSSLRERLIPLRDTTIAATLAQALMLFGGMFVVYTYLASIMDVATGGDTGRFAILLWVYGVVAVIGSTVGGRLVDRVGSRRLQPYMLAAVIVVLAVVGAASHSFATALIWAVAFGIPGWIWSVAQLHRLMELSPQSTPLLLGLNASAQYFGIALGGAVGGIGLQQWGSGSLGPIAAGLAAMALGLLLVSHRTRRSATSAVASPVAEKAAAEA</sequence>
<reference evidence="8 9" key="1">
    <citation type="submission" date="2020-07" db="EMBL/GenBank/DDBJ databases">
        <authorList>
            <person name="Zhuang K."/>
            <person name="Ran Y."/>
        </authorList>
    </citation>
    <scope>NUCLEOTIDE SEQUENCE [LARGE SCALE GENOMIC DNA]</scope>
    <source>
        <strain evidence="8 9">WCH-YHL-001</strain>
    </source>
</reference>
<keyword evidence="4 6" id="KW-1133">Transmembrane helix</keyword>
<feature type="transmembrane region" description="Helical" evidence="6">
    <location>
        <begin position="324"/>
        <end position="348"/>
    </location>
</feature>
<keyword evidence="9" id="KW-1185">Reference proteome</keyword>
<evidence type="ECO:0000313" key="9">
    <source>
        <dbReference type="Proteomes" id="UP000515512"/>
    </source>
</evidence>
<dbReference type="GO" id="GO:0022857">
    <property type="term" value="F:transmembrane transporter activity"/>
    <property type="evidence" value="ECO:0007669"/>
    <property type="project" value="InterPro"/>
</dbReference>
<dbReference type="GO" id="GO:0005886">
    <property type="term" value="C:plasma membrane"/>
    <property type="evidence" value="ECO:0007669"/>
    <property type="project" value="UniProtKB-SubCell"/>
</dbReference>
<accession>A0A7D6ZGG4</accession>
<dbReference type="Gene3D" id="1.20.1250.20">
    <property type="entry name" value="MFS general substrate transporter like domains"/>
    <property type="match status" value="1"/>
</dbReference>
<dbReference type="KEGG" id="nhu:H0264_31725"/>
<feature type="transmembrane region" description="Helical" evidence="6">
    <location>
        <begin position="43"/>
        <end position="63"/>
    </location>
</feature>
<gene>
    <name evidence="8" type="ORF">H0264_31725</name>
</gene>
<feature type="transmembrane region" description="Helical" evidence="6">
    <location>
        <begin position="267"/>
        <end position="286"/>
    </location>
</feature>
<evidence type="ECO:0000259" key="7">
    <source>
        <dbReference type="PROSITE" id="PS50850"/>
    </source>
</evidence>
<feature type="transmembrane region" description="Helical" evidence="6">
    <location>
        <begin position="158"/>
        <end position="178"/>
    </location>
</feature>
<dbReference type="InterPro" id="IPR011701">
    <property type="entry name" value="MFS"/>
</dbReference>
<organism evidence="8 9">
    <name type="scientific">Nocardia huaxiensis</name>
    <dbReference type="NCBI Taxonomy" id="2755382"/>
    <lineage>
        <taxon>Bacteria</taxon>
        <taxon>Bacillati</taxon>
        <taxon>Actinomycetota</taxon>
        <taxon>Actinomycetes</taxon>
        <taxon>Mycobacteriales</taxon>
        <taxon>Nocardiaceae</taxon>
        <taxon>Nocardia</taxon>
    </lineage>
</organism>
<protein>
    <submittedName>
        <fullName evidence="8">MFS transporter</fullName>
    </submittedName>
</protein>
<dbReference type="PANTHER" id="PTHR43124:SF10">
    <property type="entry name" value="PURINE EFFLUX PUMP PBUE"/>
    <property type="match status" value="1"/>
</dbReference>
<name>A0A7D6ZGG4_9NOCA</name>
<dbReference type="Pfam" id="PF07690">
    <property type="entry name" value="MFS_1"/>
    <property type="match status" value="1"/>
</dbReference>
<keyword evidence="5 6" id="KW-0472">Membrane</keyword>
<feature type="domain" description="Major facilitator superfamily (MFS) profile" evidence="7">
    <location>
        <begin position="4"/>
        <end position="379"/>
    </location>
</feature>
<feature type="transmembrane region" description="Helical" evidence="6">
    <location>
        <begin position="354"/>
        <end position="373"/>
    </location>
</feature>
<dbReference type="EMBL" id="CP059399">
    <property type="protein sequence ID" value="QLY29747.1"/>
    <property type="molecule type" value="Genomic_DNA"/>
</dbReference>
<feature type="transmembrane region" description="Helical" evidence="6">
    <location>
        <begin position="199"/>
        <end position="222"/>
    </location>
</feature>
<evidence type="ECO:0000313" key="8">
    <source>
        <dbReference type="EMBL" id="QLY29747.1"/>
    </source>
</evidence>
<feature type="transmembrane region" description="Helical" evidence="6">
    <location>
        <begin position="292"/>
        <end position="312"/>
    </location>
</feature>
<dbReference type="PROSITE" id="PS50850">
    <property type="entry name" value="MFS"/>
    <property type="match status" value="1"/>
</dbReference>
<dbReference type="InterPro" id="IPR050189">
    <property type="entry name" value="MFS_Efflux_Transporters"/>
</dbReference>
<comment type="subcellular location">
    <subcellularLocation>
        <location evidence="1">Cell membrane</location>
        <topology evidence="1">Multi-pass membrane protein</topology>
    </subcellularLocation>
</comment>
<evidence type="ECO:0000256" key="5">
    <source>
        <dbReference type="ARBA" id="ARBA00023136"/>
    </source>
</evidence>
<feature type="transmembrane region" description="Helical" evidence="6">
    <location>
        <begin position="234"/>
        <end position="255"/>
    </location>
</feature>
<dbReference type="InterPro" id="IPR020846">
    <property type="entry name" value="MFS_dom"/>
</dbReference>
<dbReference type="RefSeq" id="WP_181580951.1">
    <property type="nucleotide sequence ID" value="NZ_CP059399.1"/>
</dbReference>
<evidence type="ECO:0000256" key="6">
    <source>
        <dbReference type="SAM" id="Phobius"/>
    </source>
</evidence>
<dbReference type="PANTHER" id="PTHR43124">
    <property type="entry name" value="PURINE EFFLUX PUMP PBUE"/>
    <property type="match status" value="1"/>
</dbReference>
<evidence type="ECO:0000256" key="3">
    <source>
        <dbReference type="ARBA" id="ARBA00022692"/>
    </source>
</evidence>
<feature type="transmembrane region" description="Helical" evidence="6">
    <location>
        <begin position="99"/>
        <end position="119"/>
    </location>
</feature>
<evidence type="ECO:0000256" key="4">
    <source>
        <dbReference type="ARBA" id="ARBA00022989"/>
    </source>
</evidence>